<dbReference type="AlphaFoldDB" id="A0A8T0NDU7"/>
<dbReference type="PANTHER" id="PTHR35762">
    <property type="entry name" value="TRANSMEMBRANE PROTEIN"/>
    <property type="match status" value="1"/>
</dbReference>
<dbReference type="Proteomes" id="UP000823388">
    <property type="component" value="Chromosome 9K"/>
</dbReference>
<evidence type="ECO:0000313" key="3">
    <source>
        <dbReference type="Proteomes" id="UP000823388"/>
    </source>
</evidence>
<keyword evidence="1" id="KW-0472">Membrane</keyword>
<keyword evidence="3" id="KW-1185">Reference proteome</keyword>
<evidence type="ECO:0000256" key="1">
    <source>
        <dbReference type="SAM" id="Phobius"/>
    </source>
</evidence>
<gene>
    <name evidence="2" type="ORF">PVAP13_9KG112000</name>
</gene>
<protein>
    <submittedName>
        <fullName evidence="2">Uncharacterized protein</fullName>
    </submittedName>
</protein>
<organism evidence="2 3">
    <name type="scientific">Panicum virgatum</name>
    <name type="common">Blackwell switchgrass</name>
    <dbReference type="NCBI Taxonomy" id="38727"/>
    <lineage>
        <taxon>Eukaryota</taxon>
        <taxon>Viridiplantae</taxon>
        <taxon>Streptophyta</taxon>
        <taxon>Embryophyta</taxon>
        <taxon>Tracheophyta</taxon>
        <taxon>Spermatophyta</taxon>
        <taxon>Magnoliopsida</taxon>
        <taxon>Liliopsida</taxon>
        <taxon>Poales</taxon>
        <taxon>Poaceae</taxon>
        <taxon>PACMAD clade</taxon>
        <taxon>Panicoideae</taxon>
        <taxon>Panicodae</taxon>
        <taxon>Paniceae</taxon>
        <taxon>Panicinae</taxon>
        <taxon>Panicum</taxon>
        <taxon>Panicum sect. Hiantes</taxon>
    </lineage>
</organism>
<feature type="transmembrane region" description="Helical" evidence="1">
    <location>
        <begin position="71"/>
        <end position="91"/>
    </location>
</feature>
<proteinExistence type="predicted"/>
<sequence length="246" mass="26421">MDHLLQLHVEHHSSLSLESRDCDPGVGRLRKGVDASRAAVLALGAVASLALILPPAWLLAAAGSLVTTRTALFLLSNAILALLAADCRWFFAAGASASDVADACELPGGALEKQQAQRHQEEARRCAAKPCVTYSDCPLQDKINSGTASEEAFTEPVMTSGSTTTLEVLEEQEDVPAMTRSELLGLLEGDSITVELETAAGEPACETGGGLDELEIDELNRKFDEFIQSRRNKWIKEAAYLQWNQA</sequence>
<reference evidence="2" key="1">
    <citation type="submission" date="2020-05" db="EMBL/GenBank/DDBJ databases">
        <title>WGS assembly of Panicum virgatum.</title>
        <authorList>
            <person name="Lovell J.T."/>
            <person name="Jenkins J."/>
            <person name="Shu S."/>
            <person name="Juenger T.E."/>
            <person name="Schmutz J."/>
        </authorList>
    </citation>
    <scope>NUCLEOTIDE SEQUENCE</scope>
    <source>
        <strain evidence="2">AP13</strain>
    </source>
</reference>
<dbReference type="EMBL" id="CM029053">
    <property type="protein sequence ID" value="KAG2547590.1"/>
    <property type="molecule type" value="Genomic_DNA"/>
</dbReference>
<feature type="transmembrane region" description="Helical" evidence="1">
    <location>
        <begin position="38"/>
        <end position="59"/>
    </location>
</feature>
<evidence type="ECO:0000313" key="2">
    <source>
        <dbReference type="EMBL" id="KAG2547590.1"/>
    </source>
</evidence>
<comment type="caution">
    <text evidence="2">The sequence shown here is derived from an EMBL/GenBank/DDBJ whole genome shotgun (WGS) entry which is preliminary data.</text>
</comment>
<keyword evidence="1" id="KW-1133">Transmembrane helix</keyword>
<dbReference type="PANTHER" id="PTHR35762:SF8">
    <property type="entry name" value="EXPRESSED PROTEIN"/>
    <property type="match status" value="1"/>
</dbReference>
<keyword evidence="1" id="KW-0812">Transmembrane</keyword>
<name>A0A8T0NDU7_PANVG</name>
<accession>A0A8T0NDU7</accession>